<keyword evidence="2" id="KW-0067">ATP-binding</keyword>
<sequence length="296" mass="32068">MIVTGLSGAGKTTALGALADGGYEIVDGVPLSLLGRLLRPDQGEATVAAHPLAIGVDVRTRDFSVEDLLRFIDERNAEASANMRLVFLFCDEEDLRRRYTVTRRRHPLAATAPVSEGIALERQILAPLRERADIAIDTTGLSPSELKAILDGQFGLSVEGGLVIQVVSFSYRSGLPREADLVFDVRFLANPHYDPELKPLTGLDEAVGHHIAGDRMFKPFFDSLTRLLDPLLPRYSAEGKCYLTIAVGCTGGRHRSVFVAEELAQHLRALGGNVEVYHRDLTRSGALVPVAEAGAS</sequence>
<dbReference type="InterPro" id="IPR053930">
    <property type="entry name" value="RapZ-like_N"/>
</dbReference>
<name>A0A380TIQ0_9ZZZZ</name>
<dbReference type="EMBL" id="UIDG01000556">
    <property type="protein sequence ID" value="SUS08176.1"/>
    <property type="molecule type" value="Genomic_DNA"/>
</dbReference>
<dbReference type="PANTHER" id="PTHR30448:SF0">
    <property type="entry name" value="RNASE ADAPTER PROTEIN RAPZ"/>
    <property type="match status" value="1"/>
</dbReference>
<dbReference type="InterPro" id="IPR027417">
    <property type="entry name" value="P-loop_NTPase"/>
</dbReference>
<feature type="domain" description="RapZ C-terminal" evidence="5">
    <location>
        <begin position="163"/>
        <end position="281"/>
    </location>
</feature>
<reference evidence="6" key="1">
    <citation type="submission" date="2018-07" db="EMBL/GenBank/DDBJ databases">
        <authorList>
            <person name="Quirk P.G."/>
            <person name="Krulwich T.A."/>
        </authorList>
    </citation>
    <scope>NUCLEOTIDE SEQUENCE</scope>
</reference>
<dbReference type="AlphaFoldDB" id="A0A380TIQ0"/>
<dbReference type="GO" id="GO:0005525">
    <property type="term" value="F:GTP binding"/>
    <property type="evidence" value="ECO:0007669"/>
    <property type="project" value="UniProtKB-KW"/>
</dbReference>
<dbReference type="InterPro" id="IPR005337">
    <property type="entry name" value="RapZ-like"/>
</dbReference>
<evidence type="ECO:0000256" key="1">
    <source>
        <dbReference type="ARBA" id="ARBA00022741"/>
    </source>
</evidence>
<dbReference type="SUPFAM" id="SSF52540">
    <property type="entry name" value="P-loop containing nucleoside triphosphate hydrolases"/>
    <property type="match status" value="1"/>
</dbReference>
<dbReference type="PIRSF" id="PIRSF005052">
    <property type="entry name" value="P-loopkin"/>
    <property type="match status" value="1"/>
</dbReference>
<evidence type="ECO:0008006" key="7">
    <source>
        <dbReference type="Google" id="ProtNLM"/>
    </source>
</evidence>
<accession>A0A380TIQ0</accession>
<evidence type="ECO:0000259" key="5">
    <source>
        <dbReference type="Pfam" id="PF22740"/>
    </source>
</evidence>
<organism evidence="6">
    <name type="scientific">metagenome</name>
    <dbReference type="NCBI Taxonomy" id="256318"/>
    <lineage>
        <taxon>unclassified sequences</taxon>
        <taxon>metagenomes</taxon>
    </lineage>
</organism>
<keyword evidence="1" id="KW-0547">Nucleotide-binding</keyword>
<dbReference type="HAMAP" id="MF_00636">
    <property type="entry name" value="RapZ_like"/>
    <property type="match status" value="1"/>
</dbReference>
<keyword evidence="3" id="KW-0342">GTP-binding</keyword>
<evidence type="ECO:0000259" key="4">
    <source>
        <dbReference type="Pfam" id="PF03668"/>
    </source>
</evidence>
<evidence type="ECO:0000256" key="2">
    <source>
        <dbReference type="ARBA" id="ARBA00022840"/>
    </source>
</evidence>
<protein>
    <recommendedName>
        <fullName evidence="7">Nucleotide-binding protein</fullName>
    </recommendedName>
</protein>
<dbReference type="PANTHER" id="PTHR30448">
    <property type="entry name" value="RNASE ADAPTER PROTEIN RAPZ"/>
    <property type="match status" value="1"/>
</dbReference>
<gene>
    <name evidence="6" type="ORF">DF3PB_60014</name>
</gene>
<dbReference type="Pfam" id="PF03668">
    <property type="entry name" value="RapZ-like_N"/>
    <property type="match status" value="1"/>
</dbReference>
<dbReference type="NCBIfam" id="NF003828">
    <property type="entry name" value="PRK05416.1"/>
    <property type="match status" value="1"/>
</dbReference>
<feature type="domain" description="RapZ-like N-terminal" evidence="4">
    <location>
        <begin position="1"/>
        <end position="154"/>
    </location>
</feature>
<evidence type="ECO:0000256" key="3">
    <source>
        <dbReference type="ARBA" id="ARBA00023134"/>
    </source>
</evidence>
<dbReference type="GO" id="GO:0005524">
    <property type="term" value="F:ATP binding"/>
    <property type="evidence" value="ECO:0007669"/>
    <property type="project" value="UniProtKB-KW"/>
</dbReference>
<proteinExistence type="inferred from homology"/>
<evidence type="ECO:0000313" key="6">
    <source>
        <dbReference type="EMBL" id="SUS08176.1"/>
    </source>
</evidence>
<dbReference type="Pfam" id="PF22740">
    <property type="entry name" value="PapZ_C"/>
    <property type="match status" value="1"/>
</dbReference>
<dbReference type="Gene3D" id="3.40.50.300">
    <property type="entry name" value="P-loop containing nucleotide triphosphate hydrolases"/>
    <property type="match status" value="1"/>
</dbReference>
<dbReference type="InterPro" id="IPR053931">
    <property type="entry name" value="RapZ_C"/>
</dbReference>